<protein>
    <submittedName>
        <fullName evidence="1">Uncharacterized protein</fullName>
    </submittedName>
</protein>
<reference evidence="2" key="1">
    <citation type="submission" date="2024-04" db="EMBL/GenBank/DDBJ databases">
        <authorList>
            <person name="Shaw F."/>
            <person name="Minotto A."/>
        </authorList>
    </citation>
    <scope>NUCLEOTIDE SEQUENCE [LARGE SCALE GENOMIC DNA]</scope>
</reference>
<accession>A0ABP1CQ26</accession>
<organism evidence="1 2">
    <name type="scientific">Somion occarium</name>
    <dbReference type="NCBI Taxonomy" id="3059160"/>
    <lineage>
        <taxon>Eukaryota</taxon>
        <taxon>Fungi</taxon>
        <taxon>Dikarya</taxon>
        <taxon>Basidiomycota</taxon>
        <taxon>Agaricomycotina</taxon>
        <taxon>Agaricomycetes</taxon>
        <taxon>Polyporales</taxon>
        <taxon>Cerrenaceae</taxon>
        <taxon>Somion</taxon>
    </lineage>
</organism>
<sequence>MNLYIPNALLSAEVSVQYFGDIVWLSFAIAGSISFAEECSSRALIVAMKASSCTHLGITSKEVEEIANALDSTPVESLKHIIVCGDVDLAPLHVTGLEICNVCLVQFVYAPPPPPLKLTTITKYIPDYRQERASYRHSLPGGSEHKRHHPEEVVELLPGGTVANGSLGKPRWSATSNVIRLSRFPEYG</sequence>
<evidence type="ECO:0000313" key="1">
    <source>
        <dbReference type="EMBL" id="CAL1696669.1"/>
    </source>
</evidence>
<dbReference type="EMBL" id="OZ037944">
    <property type="protein sequence ID" value="CAL1696669.1"/>
    <property type="molecule type" value="Genomic_DNA"/>
</dbReference>
<keyword evidence="2" id="KW-1185">Reference proteome</keyword>
<name>A0ABP1CQ26_9APHY</name>
<evidence type="ECO:0000313" key="2">
    <source>
        <dbReference type="Proteomes" id="UP001497453"/>
    </source>
</evidence>
<gene>
    <name evidence="1" type="ORF">GFSPODELE1_LOCUS1301</name>
</gene>
<proteinExistence type="predicted"/>
<dbReference type="Proteomes" id="UP001497453">
    <property type="component" value="Chromosome 1"/>
</dbReference>